<feature type="compositionally biased region" description="Acidic residues" evidence="1">
    <location>
        <begin position="802"/>
        <end position="815"/>
    </location>
</feature>
<name>A0A371CJY4_9APHY</name>
<dbReference type="OrthoDB" id="2758659at2759"/>
<evidence type="ECO:0000256" key="1">
    <source>
        <dbReference type="SAM" id="MobiDB-lite"/>
    </source>
</evidence>
<feature type="compositionally biased region" description="Basic residues" evidence="1">
    <location>
        <begin position="461"/>
        <end position="475"/>
    </location>
</feature>
<sequence length="867" mass="96307">MLSPLSLSLTTTSTLSTPMNAPDHSNTGNAMNIDDAGQPQQQQQQQQPEGVAPSYTTAAPPPATNYYAGATGSAPHTVAPSPSYPAYPQYPPQYAPHILAAPQYTMGTPAPMGGAPPHYAYATPSPLASMPPGYPPLMPLSSAHRAPSPPQWICPDHERMVMTHNHDARCAVCTSYWHHYESVTGDSQFARAHEEARARQQAAYFAYFSRRGEGSRDEISRLQDDLHHHQETVERLHLQLNDARASEERWEHEARSLREENQTLRGRLSRLQREHDDLRTRTNRIAERERSRSPRPRARDDPIDRRRSPGRAGSSRNDSHRRTSPPPLSRPRAPHANRAAMAPPAAPSGTSKQRPSQGDARKRAAPPTSSQLQEQPQVRLPVPQPEFVQGSSRSTSSGPTSQPRTSASSSVSTPAMGGPTGLPELAGVRVHSASIVDYDNDVDDEFILSEDDGINLKLVKQRQAKHSMRRARNRGKQPPSNAPAPKRERFSPMPGDEQPAPPPLPPAVPRSTEEWPADVRAVRPTDVRLADSWFDFVPIRHRQGQILLREAREQMAGAYHRVRHLIQQIDDYPGYMGIRGMALVKQNWSMPRPQGSVPTPAPPAQNPSLEDGAARASMRQPTHRDPPEVWHRFYQLHPRSIPPGLRIDPTDPLAVPSLHLIRANLMFRRFVPTVRKGQASPRAAMLESIARVFSVHGLYDRIRTMGNYPVGPIENIQPFPPEFRIENIGWYDIVRWAARCGITPDTVLLLEYVARFFRNEQLGRPLNSVEPWPNEPKTLLDVDRAPPEAEMTPMPFPSASEPVEEPEAMQMDDELAAAAEPAEPAEPADVAMHDSEASSGNSPDEPATDGSWLFAVIHKVIVDVEPY</sequence>
<feature type="compositionally biased region" description="Low complexity" evidence="1">
    <location>
        <begin position="1"/>
        <end position="18"/>
    </location>
</feature>
<evidence type="ECO:0000313" key="2">
    <source>
        <dbReference type="EMBL" id="RDX40602.1"/>
    </source>
</evidence>
<feature type="region of interest" description="Disordered" evidence="1">
    <location>
        <begin position="590"/>
        <end position="613"/>
    </location>
</feature>
<feature type="compositionally biased region" description="Low complexity" evidence="1">
    <location>
        <begin position="330"/>
        <end position="343"/>
    </location>
</feature>
<feature type="region of interest" description="Disordered" evidence="1">
    <location>
        <begin position="461"/>
        <end position="519"/>
    </location>
</feature>
<gene>
    <name evidence="2" type="ORF">OH76DRAFT_1490155</name>
</gene>
<feature type="region of interest" description="Disordered" evidence="1">
    <location>
        <begin position="1"/>
        <end position="70"/>
    </location>
</feature>
<dbReference type="Proteomes" id="UP000256964">
    <property type="component" value="Unassembled WGS sequence"/>
</dbReference>
<proteinExistence type="predicted"/>
<dbReference type="EMBL" id="KZ857546">
    <property type="protein sequence ID" value="RDX40602.1"/>
    <property type="molecule type" value="Genomic_DNA"/>
</dbReference>
<feature type="compositionally biased region" description="Low complexity" evidence="1">
    <location>
        <begin position="389"/>
        <end position="406"/>
    </location>
</feature>
<feature type="compositionally biased region" description="Polar residues" evidence="1">
    <location>
        <begin position="367"/>
        <end position="376"/>
    </location>
</feature>
<keyword evidence="3" id="KW-1185">Reference proteome</keyword>
<dbReference type="AlphaFoldDB" id="A0A371CJY4"/>
<organism evidence="2 3">
    <name type="scientific">Lentinus brumalis</name>
    <dbReference type="NCBI Taxonomy" id="2498619"/>
    <lineage>
        <taxon>Eukaryota</taxon>
        <taxon>Fungi</taxon>
        <taxon>Dikarya</taxon>
        <taxon>Basidiomycota</taxon>
        <taxon>Agaricomycotina</taxon>
        <taxon>Agaricomycetes</taxon>
        <taxon>Polyporales</taxon>
        <taxon>Polyporaceae</taxon>
        <taxon>Lentinus</taxon>
    </lineage>
</organism>
<accession>A0A371CJY4</accession>
<evidence type="ECO:0000313" key="3">
    <source>
        <dbReference type="Proteomes" id="UP000256964"/>
    </source>
</evidence>
<feature type="compositionally biased region" description="Pro residues" evidence="1">
    <location>
        <begin position="499"/>
        <end position="508"/>
    </location>
</feature>
<reference evidence="2 3" key="1">
    <citation type="journal article" date="2018" name="Biotechnol. Biofuels">
        <title>Integrative visual omics of the white-rot fungus Polyporus brumalis exposes the biotechnological potential of its oxidative enzymes for delignifying raw plant biomass.</title>
        <authorList>
            <person name="Miyauchi S."/>
            <person name="Rancon A."/>
            <person name="Drula E."/>
            <person name="Hage H."/>
            <person name="Chaduli D."/>
            <person name="Favel A."/>
            <person name="Grisel S."/>
            <person name="Henrissat B."/>
            <person name="Herpoel-Gimbert I."/>
            <person name="Ruiz-Duenas F.J."/>
            <person name="Chevret D."/>
            <person name="Hainaut M."/>
            <person name="Lin J."/>
            <person name="Wang M."/>
            <person name="Pangilinan J."/>
            <person name="Lipzen A."/>
            <person name="Lesage-Meessen L."/>
            <person name="Navarro D."/>
            <person name="Riley R."/>
            <person name="Grigoriev I.V."/>
            <person name="Zhou S."/>
            <person name="Raouche S."/>
            <person name="Rosso M.N."/>
        </authorList>
    </citation>
    <scope>NUCLEOTIDE SEQUENCE [LARGE SCALE GENOMIC DNA]</scope>
    <source>
        <strain evidence="2 3">BRFM 1820</strain>
    </source>
</reference>
<feature type="region of interest" description="Disordered" evidence="1">
    <location>
        <begin position="266"/>
        <end position="424"/>
    </location>
</feature>
<protein>
    <submittedName>
        <fullName evidence="2">Uncharacterized protein</fullName>
    </submittedName>
</protein>
<feature type="compositionally biased region" description="Low complexity" evidence="1">
    <location>
        <begin position="816"/>
        <end position="828"/>
    </location>
</feature>
<feature type="compositionally biased region" description="Basic and acidic residues" evidence="1">
    <location>
        <begin position="271"/>
        <end position="307"/>
    </location>
</feature>
<feature type="compositionally biased region" description="Low complexity" evidence="1">
    <location>
        <begin position="38"/>
        <end position="70"/>
    </location>
</feature>
<feature type="region of interest" description="Disordered" evidence="1">
    <location>
        <begin position="787"/>
        <end position="849"/>
    </location>
</feature>